<dbReference type="Proteomes" id="UP000663870">
    <property type="component" value="Unassembled WGS sequence"/>
</dbReference>
<accession>A0A813NLN7</accession>
<gene>
    <name evidence="3" type="ORF">JXQ802_LOCUS969</name>
</gene>
<keyword evidence="2" id="KW-0732">Signal</keyword>
<dbReference type="EMBL" id="CAJNOL010000010">
    <property type="protein sequence ID" value="CAF0738341.1"/>
    <property type="molecule type" value="Genomic_DNA"/>
</dbReference>
<sequence length="224" mass="25737">MQGYILVVFFFFVALTEGLFINRNKCPIKKYTANKYVMGHTLLGHEDFAKHIKTVEKTAKDCNVHVYVKDSYYQMIDSAAPASTSDENLVIGHGFRFEIHDTSNKVLCNAVCLSKNPMGTFQIKCFLETIQKHGLVWSIYDSDVISDGTYESDRRGYQALKVDIQTKCQKESFKRQLLRALRRMNEEESEEFAGDNQETEAINREESESDSQDTTDIVNDEKKK</sequence>
<evidence type="ECO:0000256" key="1">
    <source>
        <dbReference type="SAM" id="MobiDB-lite"/>
    </source>
</evidence>
<dbReference type="AlphaFoldDB" id="A0A813NLN7"/>
<feature type="signal peptide" evidence="2">
    <location>
        <begin position="1"/>
        <end position="18"/>
    </location>
</feature>
<evidence type="ECO:0000256" key="2">
    <source>
        <dbReference type="SAM" id="SignalP"/>
    </source>
</evidence>
<evidence type="ECO:0000313" key="3">
    <source>
        <dbReference type="EMBL" id="CAF0738341.1"/>
    </source>
</evidence>
<feature type="region of interest" description="Disordered" evidence="1">
    <location>
        <begin position="185"/>
        <end position="224"/>
    </location>
</feature>
<organism evidence="3 4">
    <name type="scientific">Rotaria sordida</name>
    <dbReference type="NCBI Taxonomy" id="392033"/>
    <lineage>
        <taxon>Eukaryota</taxon>
        <taxon>Metazoa</taxon>
        <taxon>Spiralia</taxon>
        <taxon>Gnathifera</taxon>
        <taxon>Rotifera</taxon>
        <taxon>Eurotatoria</taxon>
        <taxon>Bdelloidea</taxon>
        <taxon>Philodinida</taxon>
        <taxon>Philodinidae</taxon>
        <taxon>Rotaria</taxon>
    </lineage>
</organism>
<proteinExistence type="predicted"/>
<protein>
    <submittedName>
        <fullName evidence="3">Uncharacterized protein</fullName>
    </submittedName>
</protein>
<name>A0A813NLN7_9BILA</name>
<evidence type="ECO:0000313" key="4">
    <source>
        <dbReference type="Proteomes" id="UP000663870"/>
    </source>
</evidence>
<keyword evidence="4" id="KW-1185">Reference proteome</keyword>
<comment type="caution">
    <text evidence="3">The sequence shown here is derived from an EMBL/GenBank/DDBJ whole genome shotgun (WGS) entry which is preliminary data.</text>
</comment>
<reference evidence="3" key="1">
    <citation type="submission" date="2021-02" db="EMBL/GenBank/DDBJ databases">
        <authorList>
            <person name="Nowell W R."/>
        </authorList>
    </citation>
    <scope>NUCLEOTIDE SEQUENCE</scope>
</reference>
<feature type="chain" id="PRO_5032442791" evidence="2">
    <location>
        <begin position="19"/>
        <end position="224"/>
    </location>
</feature>